<gene>
    <name evidence="1" type="ORF">GCM10007940_24320</name>
</gene>
<accession>A0AA37WEW5</accession>
<dbReference type="AlphaFoldDB" id="A0AA37WEW5"/>
<protein>
    <submittedName>
        <fullName evidence="1">Uncharacterized protein</fullName>
    </submittedName>
</protein>
<evidence type="ECO:0000313" key="2">
    <source>
        <dbReference type="Proteomes" id="UP001156666"/>
    </source>
</evidence>
<proteinExistence type="predicted"/>
<dbReference type="Proteomes" id="UP001156666">
    <property type="component" value="Unassembled WGS sequence"/>
</dbReference>
<comment type="caution">
    <text evidence="1">The sequence shown here is derived from an EMBL/GenBank/DDBJ whole genome shotgun (WGS) entry which is preliminary data.</text>
</comment>
<reference evidence="1" key="2">
    <citation type="submission" date="2023-01" db="EMBL/GenBank/DDBJ databases">
        <title>Draft genome sequence of Portibacter lacus strain NBRC 108769.</title>
        <authorList>
            <person name="Sun Q."/>
            <person name="Mori K."/>
        </authorList>
    </citation>
    <scope>NUCLEOTIDE SEQUENCE</scope>
    <source>
        <strain evidence="1">NBRC 108769</strain>
    </source>
</reference>
<organism evidence="1 2">
    <name type="scientific">Portibacter lacus</name>
    <dbReference type="NCBI Taxonomy" id="1099794"/>
    <lineage>
        <taxon>Bacteria</taxon>
        <taxon>Pseudomonadati</taxon>
        <taxon>Bacteroidota</taxon>
        <taxon>Saprospiria</taxon>
        <taxon>Saprospirales</taxon>
        <taxon>Haliscomenobacteraceae</taxon>
        <taxon>Portibacter</taxon>
    </lineage>
</organism>
<sequence length="518" mass="62186">MPISQSDQLFKLIKSLTKAEKRNFTLYAKRVQDSDDLKFLQLFDVIDKMDKFDEKLIIKKVDNLAKSQFSNVKRHLYKQIMTSLRLIHINRKIHIEIREHIDFSQILYDKGLYLQSLKILQRAKNMAYKVSNEILILEIIEFEKIIESRHITRTGPAKNLQLTDEANTIINTLSNEIKLSNIRMNLHSFYIEGGHVKSKEEYDRISLFLEENLPQLDYEEMSFREQIFLYQSLVWYNYILLDFDRCYTFALKWINALTKDPIMIDRDPDNYMRAYHYLLTSTFNINDYDNFIIHLKELEKFRKTKYSKFNSTSQIISFLYVHMARLNKHFLEGSFDEGVKIIPSTLKRIARYREKLDYHRILVFYYKIAWMHLGNGNPGKAIDYLNKIINADNKSNLRSDIQAYSRIMFLMAHFDEENYEIIDYLVRNVRKYVNKIEQKDMLLTKSLDFFKNIVKLPLGDRRAAMNDFHRELIMIKDAPYEKRAFLYLDITLWINSKIRGLSLQQIVKEKFQRENQRF</sequence>
<name>A0AA37WEW5_9BACT</name>
<keyword evidence="2" id="KW-1185">Reference proteome</keyword>
<reference evidence="1" key="1">
    <citation type="journal article" date="2014" name="Int. J. Syst. Evol. Microbiol.">
        <title>Complete genome sequence of Corynebacterium casei LMG S-19264T (=DSM 44701T), isolated from a smear-ripened cheese.</title>
        <authorList>
            <consortium name="US DOE Joint Genome Institute (JGI-PGF)"/>
            <person name="Walter F."/>
            <person name="Albersmeier A."/>
            <person name="Kalinowski J."/>
            <person name="Ruckert C."/>
        </authorList>
    </citation>
    <scope>NUCLEOTIDE SEQUENCE</scope>
    <source>
        <strain evidence="1">NBRC 108769</strain>
    </source>
</reference>
<dbReference type="RefSeq" id="WP_235291499.1">
    <property type="nucleotide sequence ID" value="NZ_BSOH01000014.1"/>
</dbReference>
<dbReference type="EMBL" id="BSOH01000014">
    <property type="protein sequence ID" value="GLR17817.1"/>
    <property type="molecule type" value="Genomic_DNA"/>
</dbReference>
<evidence type="ECO:0000313" key="1">
    <source>
        <dbReference type="EMBL" id="GLR17817.1"/>
    </source>
</evidence>